<evidence type="ECO:0000256" key="3">
    <source>
        <dbReference type="ARBA" id="ARBA00006597"/>
    </source>
</evidence>
<feature type="domain" description="4Fe-4S Wbl-type" evidence="12">
    <location>
        <begin position="30"/>
        <end position="88"/>
    </location>
</feature>
<evidence type="ECO:0000256" key="7">
    <source>
        <dbReference type="ARBA" id="ARBA00023014"/>
    </source>
</evidence>
<protein>
    <submittedName>
        <fullName evidence="13">Transcription factor WhiB</fullName>
    </submittedName>
</protein>
<dbReference type="RefSeq" id="WP_093270999.1">
    <property type="nucleotide sequence ID" value="NZ_FNOK01000031.1"/>
</dbReference>
<dbReference type="PANTHER" id="PTHR38839">
    <property type="entry name" value="TRANSCRIPTIONAL REGULATOR WHID-RELATED"/>
    <property type="match status" value="1"/>
</dbReference>
<evidence type="ECO:0000256" key="9">
    <source>
        <dbReference type="ARBA" id="ARBA00023125"/>
    </source>
</evidence>
<evidence type="ECO:0000313" key="14">
    <source>
        <dbReference type="Proteomes" id="UP000199529"/>
    </source>
</evidence>
<keyword evidence="10" id="KW-1015">Disulfide bond</keyword>
<evidence type="ECO:0000313" key="13">
    <source>
        <dbReference type="EMBL" id="SDY63203.1"/>
    </source>
</evidence>
<evidence type="ECO:0000256" key="5">
    <source>
        <dbReference type="ARBA" id="ARBA00022723"/>
    </source>
</evidence>
<sequence>MSALDRIERGDGLYRLLTRLGGEDFGGHPECAETDPDVFSPEPGRRDLVKVAKAICGRCPIKAACRENAIRSGARGIWGGTTEGERRQIVRRRKLVVVQGNADEVSRAAERALAAIEDASGASVPGLRRHVEDVLRWADENGDSDADRAEAVLIVLRPELQYLGLDDIAEEVAA</sequence>
<reference evidence="14" key="1">
    <citation type="submission" date="2016-10" db="EMBL/GenBank/DDBJ databases">
        <authorList>
            <person name="Varghese N."/>
            <person name="Submissions S."/>
        </authorList>
    </citation>
    <scope>NUCLEOTIDE SEQUENCE [LARGE SCALE GENOMIC DNA]</scope>
    <source>
        <strain evidence="14">CGMCC 4.3530</strain>
    </source>
</reference>
<keyword evidence="9" id="KW-0238">DNA-binding</keyword>
<evidence type="ECO:0000259" key="12">
    <source>
        <dbReference type="PROSITE" id="PS51674"/>
    </source>
</evidence>
<dbReference type="GO" id="GO:0005737">
    <property type="term" value="C:cytoplasm"/>
    <property type="evidence" value="ECO:0007669"/>
    <property type="project" value="UniProtKB-SubCell"/>
</dbReference>
<dbReference type="GO" id="GO:0045892">
    <property type="term" value="P:negative regulation of DNA-templated transcription"/>
    <property type="evidence" value="ECO:0007669"/>
    <property type="project" value="TreeGrafter"/>
</dbReference>
<keyword evidence="8" id="KW-0805">Transcription regulation</keyword>
<evidence type="ECO:0000256" key="1">
    <source>
        <dbReference type="ARBA" id="ARBA00001966"/>
    </source>
</evidence>
<evidence type="ECO:0000256" key="10">
    <source>
        <dbReference type="ARBA" id="ARBA00023157"/>
    </source>
</evidence>
<comment type="cofactor">
    <cofactor evidence="1">
        <name>[4Fe-4S] cluster</name>
        <dbReference type="ChEBI" id="CHEBI:49883"/>
    </cofactor>
</comment>
<proteinExistence type="inferred from homology"/>
<evidence type="ECO:0000256" key="11">
    <source>
        <dbReference type="ARBA" id="ARBA00023163"/>
    </source>
</evidence>
<name>A0A1H3LFN1_9PSEU</name>
<dbReference type="InterPro" id="IPR003482">
    <property type="entry name" value="Whib"/>
</dbReference>
<dbReference type="Pfam" id="PF02467">
    <property type="entry name" value="Whib"/>
    <property type="match status" value="1"/>
</dbReference>
<dbReference type="GO" id="GO:0003677">
    <property type="term" value="F:DNA binding"/>
    <property type="evidence" value="ECO:0007669"/>
    <property type="project" value="UniProtKB-KW"/>
</dbReference>
<dbReference type="InterPro" id="IPR034768">
    <property type="entry name" value="4FE4S_WBL"/>
</dbReference>
<keyword evidence="4" id="KW-0004">4Fe-4S</keyword>
<gene>
    <name evidence="13" type="ORF">SAMN05216215_103149</name>
</gene>
<keyword evidence="14" id="KW-1185">Reference proteome</keyword>
<dbReference type="GO" id="GO:0046872">
    <property type="term" value="F:metal ion binding"/>
    <property type="evidence" value="ECO:0007669"/>
    <property type="project" value="UniProtKB-KW"/>
</dbReference>
<evidence type="ECO:0000256" key="8">
    <source>
        <dbReference type="ARBA" id="ARBA00023015"/>
    </source>
</evidence>
<dbReference type="GO" id="GO:0045454">
    <property type="term" value="P:cell redox homeostasis"/>
    <property type="evidence" value="ECO:0007669"/>
    <property type="project" value="TreeGrafter"/>
</dbReference>
<dbReference type="GO" id="GO:0047134">
    <property type="term" value="F:protein-disulfide reductase [NAD(P)H] activity"/>
    <property type="evidence" value="ECO:0007669"/>
    <property type="project" value="TreeGrafter"/>
</dbReference>
<dbReference type="GO" id="GO:0051539">
    <property type="term" value="F:4 iron, 4 sulfur cluster binding"/>
    <property type="evidence" value="ECO:0007669"/>
    <property type="project" value="UniProtKB-KW"/>
</dbReference>
<dbReference type="EMBL" id="FNOK01000031">
    <property type="protein sequence ID" value="SDY63203.1"/>
    <property type="molecule type" value="Genomic_DNA"/>
</dbReference>
<dbReference type="AlphaFoldDB" id="A0A1H3LFN1"/>
<organism evidence="13 14">
    <name type="scientific">Saccharopolyspora shandongensis</name>
    <dbReference type="NCBI Taxonomy" id="418495"/>
    <lineage>
        <taxon>Bacteria</taxon>
        <taxon>Bacillati</taxon>
        <taxon>Actinomycetota</taxon>
        <taxon>Actinomycetes</taxon>
        <taxon>Pseudonocardiales</taxon>
        <taxon>Pseudonocardiaceae</taxon>
        <taxon>Saccharopolyspora</taxon>
    </lineage>
</organism>
<evidence type="ECO:0000256" key="4">
    <source>
        <dbReference type="ARBA" id="ARBA00022485"/>
    </source>
</evidence>
<evidence type="ECO:0000256" key="2">
    <source>
        <dbReference type="ARBA" id="ARBA00004496"/>
    </source>
</evidence>
<keyword evidence="11" id="KW-0804">Transcription</keyword>
<dbReference type="Proteomes" id="UP000199529">
    <property type="component" value="Unassembled WGS sequence"/>
</dbReference>
<evidence type="ECO:0000256" key="6">
    <source>
        <dbReference type="ARBA" id="ARBA00023004"/>
    </source>
</evidence>
<dbReference type="OrthoDB" id="4249150at2"/>
<comment type="subcellular location">
    <subcellularLocation>
        <location evidence="2">Cytoplasm</location>
    </subcellularLocation>
</comment>
<dbReference type="STRING" id="418495.SAMN05216215_103149"/>
<comment type="similarity">
    <text evidence="3">Belongs to the WhiB family.</text>
</comment>
<dbReference type="PROSITE" id="PS51674">
    <property type="entry name" value="4FE4S_WBL"/>
    <property type="match status" value="1"/>
</dbReference>
<keyword evidence="7" id="KW-0411">Iron-sulfur</keyword>
<accession>A0A1H3LFN1</accession>
<keyword evidence="6" id="KW-0408">Iron</keyword>
<keyword evidence="5" id="KW-0479">Metal-binding</keyword>